<comment type="caution">
    <text evidence="2">The sequence shown here is derived from an EMBL/GenBank/DDBJ whole genome shotgun (WGS) entry which is preliminary data.</text>
</comment>
<name>A0ABS1BT51_9NEIS</name>
<dbReference type="PANTHER" id="PTHR23355:SF9">
    <property type="entry name" value="DIS3-LIKE EXONUCLEASE 2"/>
    <property type="match status" value="1"/>
</dbReference>
<dbReference type="InterPro" id="IPR001900">
    <property type="entry name" value="RNase_II/R"/>
</dbReference>
<proteinExistence type="predicted"/>
<dbReference type="RefSeq" id="WP_200522543.1">
    <property type="nucleotide sequence ID" value="NZ_JAEHNZ010000002.1"/>
</dbReference>
<dbReference type="Pfam" id="PF00773">
    <property type="entry name" value="RNB"/>
    <property type="match status" value="2"/>
</dbReference>
<evidence type="ECO:0000313" key="3">
    <source>
        <dbReference type="Proteomes" id="UP000614058"/>
    </source>
</evidence>
<evidence type="ECO:0000259" key="1">
    <source>
        <dbReference type="SMART" id="SM00955"/>
    </source>
</evidence>
<gene>
    <name evidence="2" type="ORF">JDW22_07715</name>
</gene>
<accession>A0ABS1BT51</accession>
<evidence type="ECO:0000313" key="2">
    <source>
        <dbReference type="EMBL" id="MBK0396466.1"/>
    </source>
</evidence>
<dbReference type="InterPro" id="IPR050180">
    <property type="entry name" value="RNR_Ribonuclease"/>
</dbReference>
<feature type="domain" description="RNB" evidence="1">
    <location>
        <begin position="230"/>
        <end position="512"/>
    </location>
</feature>
<dbReference type="PANTHER" id="PTHR23355">
    <property type="entry name" value="RIBONUCLEASE"/>
    <property type="match status" value="1"/>
</dbReference>
<protein>
    <submittedName>
        <fullName evidence="2">RNB domain-containing ribonuclease</fullName>
    </submittedName>
</protein>
<dbReference type="EMBL" id="JAEHNZ010000002">
    <property type="protein sequence ID" value="MBK0396466.1"/>
    <property type="molecule type" value="Genomic_DNA"/>
</dbReference>
<organism evidence="2 3">
    <name type="scientific">Kingella bonacorsii</name>
    <dbReference type="NCBI Taxonomy" id="2796361"/>
    <lineage>
        <taxon>Bacteria</taxon>
        <taxon>Pseudomonadati</taxon>
        <taxon>Pseudomonadota</taxon>
        <taxon>Betaproteobacteria</taxon>
        <taxon>Neisseriales</taxon>
        <taxon>Neisseriaceae</taxon>
        <taxon>Kingella</taxon>
    </lineage>
</organism>
<dbReference type="SMART" id="SM00955">
    <property type="entry name" value="RNB"/>
    <property type="match status" value="1"/>
</dbReference>
<dbReference type="SUPFAM" id="SSF50249">
    <property type="entry name" value="Nucleic acid-binding proteins"/>
    <property type="match status" value="1"/>
</dbReference>
<reference evidence="2 3" key="1">
    <citation type="journal article" date="2021" name="Pathogens">
        <title>Isolation and Characterization of Kingella bonacorsii sp. nov., A Novel Kingella Species Detected in a Stable Periodontitis Subject.</title>
        <authorList>
            <person name="Antezack A."/>
            <person name="Boxberger M."/>
            <person name="Rolland C."/>
            <person name="Monnet-Corti V."/>
            <person name="La Scola B."/>
        </authorList>
    </citation>
    <scope>NUCLEOTIDE SEQUENCE [LARGE SCALE GENOMIC DNA]</scope>
    <source>
        <strain evidence="2 3">Marseille-Q4569</strain>
    </source>
</reference>
<dbReference type="Proteomes" id="UP000614058">
    <property type="component" value="Unassembled WGS sequence"/>
</dbReference>
<keyword evidence="3" id="KW-1185">Reference proteome</keyword>
<dbReference type="InterPro" id="IPR012340">
    <property type="entry name" value="NA-bd_OB-fold"/>
</dbReference>
<sequence length="619" mass="68703">MNIFYEDGGSLKVASIVQKNDATYQADTQHGKRVKIKAANAFIEFDGDMEAFLAAAQSEAAEIDTALLWEAVGEDEFSAEHAAAEYFGSQPGKTQLAATLIALYAAPMYFHKKGKNNFRAAPADILQQALASMARKAEQEAQIAAWAQSMVSGCLPAEIAADLPQILHAPDKQALSYKAFNKAADALKCSAYELAKHIGAIHALPDYLVQRFEYKNFPQGTGFAHIAAPRQPENDLPLAENVAAFSIDDQDTSEVDDALSVQDLGGGAKRIGIHIAAPALAIEADSEMERIVFQRQSTVYYPAHKITMLPESWIGTFSLDAGAARPAFSVYFNVSAEGELSAPETKIERVFIETNLRIQDIEPFFNSETGIGSATEPQFPHHADLIYLLHLAHELQKRRDRYEDPAAPKKYDYGIEFDEHGKVQITRRERGSPIDTLVSEMMILANTTWAQMLHDNDTSGIFRVQPSGRVRMSTQSEPHIGMNVQHYGWFTSPLRRACDYVNQKQLQTLLQNRPPCFGKNDSALFTELTAFETTYAAYREFQDNMESYWSLVWLEQENVREINATVLKDDLVRIDGLPLVARATGIPLEIAPKTLIKLAVSEVDSEKQFVALKYVNVAA</sequence>